<dbReference type="EMBL" id="CP136921">
    <property type="protein sequence ID" value="WOO32096.1"/>
    <property type="molecule type" value="Genomic_DNA"/>
</dbReference>
<evidence type="ECO:0000313" key="1">
    <source>
        <dbReference type="EMBL" id="WOO32096.1"/>
    </source>
</evidence>
<sequence length="85" mass="9398">MNAIKAMPLNKQLQAKSIPASRLSRRSFLEAGTYGAMCMAVHNTTEQFAVCQRLVQAAQHGCIHVVVEIWDKFGTTMGQIYSQLA</sequence>
<dbReference type="RefSeq" id="WP_317701563.1">
    <property type="nucleotide sequence ID" value="NZ_CP136921.1"/>
</dbReference>
<reference evidence="1 2" key="1">
    <citation type="submission" date="2023-03" db="EMBL/GenBank/DDBJ databases">
        <title>Diaphorobacter basophil sp. nov., isolated from a sewage-treatment plant.</title>
        <authorList>
            <person name="Yang K."/>
        </authorList>
    </citation>
    <scope>NUCLEOTIDE SEQUENCE [LARGE SCALE GENOMIC DNA]</scope>
    <source>
        <strain evidence="1 2">Y-1</strain>
    </source>
</reference>
<organism evidence="1 2">
    <name type="scientific">Diaphorobacter limosus</name>
    <dbReference type="NCBI Taxonomy" id="3036128"/>
    <lineage>
        <taxon>Bacteria</taxon>
        <taxon>Pseudomonadati</taxon>
        <taxon>Pseudomonadota</taxon>
        <taxon>Betaproteobacteria</taxon>
        <taxon>Burkholderiales</taxon>
        <taxon>Comamonadaceae</taxon>
        <taxon>Diaphorobacter</taxon>
    </lineage>
</organism>
<accession>A0ABZ0J438</accession>
<dbReference type="Proteomes" id="UP001303211">
    <property type="component" value="Chromosome"/>
</dbReference>
<proteinExistence type="predicted"/>
<gene>
    <name evidence="1" type="ORF">P4826_17135</name>
</gene>
<protein>
    <submittedName>
        <fullName evidence="1">Uncharacterized protein</fullName>
    </submittedName>
</protein>
<name>A0ABZ0J438_9BURK</name>
<keyword evidence="2" id="KW-1185">Reference proteome</keyword>
<evidence type="ECO:0000313" key="2">
    <source>
        <dbReference type="Proteomes" id="UP001303211"/>
    </source>
</evidence>